<keyword evidence="2" id="KW-1185">Reference proteome</keyword>
<protein>
    <submittedName>
        <fullName evidence="1">Uncharacterized protein</fullName>
    </submittedName>
</protein>
<dbReference type="EMBL" id="CAUYUJ010011658">
    <property type="protein sequence ID" value="CAK0832323.1"/>
    <property type="molecule type" value="Genomic_DNA"/>
</dbReference>
<organism evidence="1 2">
    <name type="scientific">Prorocentrum cordatum</name>
    <dbReference type="NCBI Taxonomy" id="2364126"/>
    <lineage>
        <taxon>Eukaryota</taxon>
        <taxon>Sar</taxon>
        <taxon>Alveolata</taxon>
        <taxon>Dinophyceae</taxon>
        <taxon>Prorocentrales</taxon>
        <taxon>Prorocentraceae</taxon>
        <taxon>Prorocentrum</taxon>
    </lineage>
</organism>
<reference evidence="1" key="1">
    <citation type="submission" date="2023-10" db="EMBL/GenBank/DDBJ databases">
        <authorList>
            <person name="Chen Y."/>
            <person name="Shah S."/>
            <person name="Dougan E. K."/>
            <person name="Thang M."/>
            <person name="Chan C."/>
        </authorList>
    </citation>
    <scope>NUCLEOTIDE SEQUENCE [LARGE SCALE GENOMIC DNA]</scope>
</reference>
<sequence length="112" mass="12272">MVAGGAIVSGVASVALLYTFLEARRLAWQEEDYPQRRGAALHESREDRRVALPRQAGAARAARAPAEARALHSYKYLVDVPAEQEKQRKSLPSREAVRCGAVRAAQCLRICG</sequence>
<comment type="caution">
    <text evidence="1">The sequence shown here is derived from an EMBL/GenBank/DDBJ whole genome shotgun (WGS) entry which is preliminary data.</text>
</comment>
<name>A0ABN9SKM8_9DINO</name>
<evidence type="ECO:0000313" key="2">
    <source>
        <dbReference type="Proteomes" id="UP001189429"/>
    </source>
</evidence>
<accession>A0ABN9SKM8</accession>
<gene>
    <name evidence="1" type="ORF">PCOR1329_LOCUS30372</name>
</gene>
<dbReference type="Proteomes" id="UP001189429">
    <property type="component" value="Unassembled WGS sequence"/>
</dbReference>
<evidence type="ECO:0000313" key="1">
    <source>
        <dbReference type="EMBL" id="CAK0832323.1"/>
    </source>
</evidence>
<proteinExistence type="predicted"/>